<feature type="region of interest" description="Disordered" evidence="1">
    <location>
        <begin position="1"/>
        <end position="42"/>
    </location>
</feature>
<dbReference type="Proteomes" id="UP000004754">
    <property type="component" value="Unassembled WGS sequence"/>
</dbReference>
<gene>
    <name evidence="2" type="ORF">HMP0721_1538</name>
</gene>
<proteinExistence type="predicted"/>
<dbReference type="HOGENOM" id="CLU_3256477_0_0_9"/>
<reference evidence="2 3" key="1">
    <citation type="submission" date="2010-12" db="EMBL/GenBank/DDBJ databases">
        <authorList>
            <person name="Muzny D."/>
            <person name="Qin X."/>
            <person name="Deng J."/>
            <person name="Jiang H."/>
            <person name="Liu Y."/>
            <person name="Qu J."/>
            <person name="Song X.-Z."/>
            <person name="Zhang L."/>
            <person name="Thornton R."/>
            <person name="Coyle M."/>
            <person name="Francisco L."/>
            <person name="Jackson L."/>
            <person name="Javaid M."/>
            <person name="Korchina V."/>
            <person name="Kovar C."/>
            <person name="Mata R."/>
            <person name="Mathew T."/>
            <person name="Ngo R."/>
            <person name="Nguyen L."/>
            <person name="Nguyen N."/>
            <person name="Okwuonu G."/>
            <person name="Ongeri F."/>
            <person name="Pham C."/>
            <person name="Simmons D."/>
            <person name="Wilczek-Boney K."/>
            <person name="Hale W."/>
            <person name="Jakkamsetti A."/>
            <person name="Pham P."/>
            <person name="Ruth R."/>
            <person name="San Lucas F."/>
            <person name="Warren J."/>
            <person name="Zhang J."/>
            <person name="Zhao Z."/>
            <person name="Zhou C."/>
            <person name="Zhu D."/>
            <person name="Lee S."/>
            <person name="Bess C."/>
            <person name="Blankenburg K."/>
            <person name="Forbes L."/>
            <person name="Fu Q."/>
            <person name="Gubbala S."/>
            <person name="Hirani K."/>
            <person name="Jayaseelan J.C."/>
            <person name="Lara F."/>
            <person name="Munidasa M."/>
            <person name="Palculict T."/>
            <person name="Patil S."/>
            <person name="Pu L.-L."/>
            <person name="Saada N."/>
            <person name="Tang L."/>
            <person name="Weissenberger G."/>
            <person name="Zhu Y."/>
            <person name="Hemphill L."/>
            <person name="Shang Y."/>
            <person name="Youmans B."/>
            <person name="Ayvaz T."/>
            <person name="Ross M."/>
            <person name="Santibanez J."/>
            <person name="Aqrawi P."/>
            <person name="Gross S."/>
            <person name="Joshi V."/>
            <person name="Fowler G."/>
            <person name="Nazareth L."/>
            <person name="Reid J."/>
            <person name="Worley K."/>
            <person name="Petrosino J."/>
            <person name="Highlander S."/>
            <person name="Gibbs R."/>
        </authorList>
    </citation>
    <scope>NUCLEOTIDE SEQUENCE [LARGE SCALE GENOMIC DNA]</scope>
    <source>
        <strain evidence="2 3">ATCC 23263</strain>
    </source>
</reference>
<evidence type="ECO:0000313" key="2">
    <source>
        <dbReference type="EMBL" id="EFV01375.1"/>
    </source>
</evidence>
<protein>
    <submittedName>
        <fullName evidence="2">Uncharacterized protein</fullName>
    </submittedName>
</protein>
<comment type="caution">
    <text evidence="2">The sequence shown here is derived from an EMBL/GenBank/DDBJ whole genome shotgun (WGS) entry which is preliminary data.</text>
</comment>
<sequence length="42" mass="4436">MRKESKAGGGIISGRFGRAATDVVSLSHKNEAEPAERKSPPL</sequence>
<feature type="compositionally biased region" description="Basic and acidic residues" evidence="1">
    <location>
        <begin position="28"/>
        <end position="42"/>
    </location>
</feature>
<organism evidence="2 3">
    <name type="scientific">Pseudoramibacter alactolyticus ATCC 23263</name>
    <dbReference type="NCBI Taxonomy" id="887929"/>
    <lineage>
        <taxon>Bacteria</taxon>
        <taxon>Bacillati</taxon>
        <taxon>Bacillota</taxon>
        <taxon>Clostridia</taxon>
        <taxon>Eubacteriales</taxon>
        <taxon>Eubacteriaceae</taxon>
        <taxon>Pseudoramibacter</taxon>
    </lineage>
</organism>
<name>E6MHQ3_9FIRM</name>
<accession>E6MHQ3</accession>
<dbReference type="EMBL" id="AEQN01000021">
    <property type="protein sequence ID" value="EFV01375.1"/>
    <property type="molecule type" value="Genomic_DNA"/>
</dbReference>
<keyword evidence="3" id="KW-1185">Reference proteome</keyword>
<evidence type="ECO:0000256" key="1">
    <source>
        <dbReference type="SAM" id="MobiDB-lite"/>
    </source>
</evidence>
<evidence type="ECO:0000313" key="3">
    <source>
        <dbReference type="Proteomes" id="UP000004754"/>
    </source>
</evidence>
<dbReference type="AlphaFoldDB" id="E6MHQ3"/>
<dbReference type="STRING" id="887929.HMP0721_1538"/>